<dbReference type="OrthoDB" id="2455637at2"/>
<evidence type="ECO:0000313" key="4">
    <source>
        <dbReference type="EMBL" id="SEB14108.1"/>
    </source>
</evidence>
<dbReference type="InterPro" id="IPR012612">
    <property type="entry name" value="SASP_SspN"/>
</dbReference>
<gene>
    <name evidence="2" type="primary">sspN</name>
    <name evidence="4" type="ORF">SAMN05421743_11979</name>
</gene>
<evidence type="ECO:0000256" key="1">
    <source>
        <dbReference type="ARBA" id="ARBA00022969"/>
    </source>
</evidence>
<dbReference type="Pfam" id="PF08177">
    <property type="entry name" value="SspN"/>
    <property type="match status" value="1"/>
</dbReference>
<comment type="similarity">
    <text evidence="2">Belongs to the SspN family.</text>
</comment>
<keyword evidence="1 2" id="KW-0749">Sporulation</keyword>
<reference evidence="4 5" key="1">
    <citation type="submission" date="2016-10" db="EMBL/GenBank/DDBJ databases">
        <authorList>
            <person name="de Groot N.N."/>
        </authorList>
    </citation>
    <scope>NUCLEOTIDE SEQUENCE [LARGE SCALE GENOMIC DNA]</scope>
    <source>
        <strain evidence="4 5">CCM7597</strain>
    </source>
</reference>
<dbReference type="AlphaFoldDB" id="A0A1H4GYZ3"/>
<dbReference type="GO" id="GO:0030435">
    <property type="term" value="P:sporulation resulting in formation of a cellular spore"/>
    <property type="evidence" value="ECO:0007669"/>
    <property type="project" value="UniProtKB-KW"/>
</dbReference>
<name>A0A1H4GYZ3_9BACI</name>
<dbReference type="HAMAP" id="MF_01505">
    <property type="entry name" value="SspN"/>
    <property type="match status" value="1"/>
</dbReference>
<accession>A0A1H4GYZ3</accession>
<organism evidence="4 5">
    <name type="scientific">Thalassobacillus cyri</name>
    <dbReference type="NCBI Taxonomy" id="571932"/>
    <lineage>
        <taxon>Bacteria</taxon>
        <taxon>Bacillati</taxon>
        <taxon>Bacillota</taxon>
        <taxon>Bacilli</taxon>
        <taxon>Bacillales</taxon>
        <taxon>Bacillaceae</taxon>
        <taxon>Thalassobacillus</taxon>
    </lineage>
</organism>
<dbReference type="NCBIfam" id="NF006904">
    <property type="entry name" value="PRK09398.1"/>
    <property type="match status" value="1"/>
</dbReference>
<evidence type="ECO:0000313" key="5">
    <source>
        <dbReference type="Proteomes" id="UP000198584"/>
    </source>
</evidence>
<protein>
    <recommendedName>
        <fullName evidence="2">Small, acid-soluble spore protein N</fullName>
        <shortName evidence="2">SASP N</shortName>
    </recommendedName>
</protein>
<sequence>MSNPKKHAQAFTPSHLGTQPRESEVNNGKKMEVKTDKEPKVIQTKGKK</sequence>
<feature type="region of interest" description="Disordered" evidence="3">
    <location>
        <begin position="1"/>
        <end position="48"/>
    </location>
</feature>
<dbReference type="GO" id="GO:0042601">
    <property type="term" value="C:endospore-forming forespore"/>
    <property type="evidence" value="ECO:0007669"/>
    <property type="project" value="InterPro"/>
</dbReference>
<keyword evidence="5" id="KW-1185">Reference proteome</keyword>
<dbReference type="EMBL" id="FNQR01000019">
    <property type="protein sequence ID" value="SEB14108.1"/>
    <property type="molecule type" value="Genomic_DNA"/>
</dbReference>
<comment type="induction">
    <text evidence="2">Expressed only in the forespore compartment of sporulating cells.</text>
</comment>
<proteinExistence type="evidence at transcript level"/>
<dbReference type="GO" id="GO:0030436">
    <property type="term" value="P:asexual sporulation"/>
    <property type="evidence" value="ECO:0007669"/>
    <property type="project" value="UniProtKB-UniRule"/>
</dbReference>
<dbReference type="Proteomes" id="UP000198584">
    <property type="component" value="Unassembled WGS sequence"/>
</dbReference>
<dbReference type="STRING" id="571932.SAMN05421743_11979"/>
<dbReference type="RefSeq" id="WP_062446020.1">
    <property type="nucleotide sequence ID" value="NZ_FNQR01000019.1"/>
</dbReference>
<evidence type="ECO:0000256" key="3">
    <source>
        <dbReference type="SAM" id="MobiDB-lite"/>
    </source>
</evidence>
<feature type="compositionally biased region" description="Basic and acidic residues" evidence="3">
    <location>
        <begin position="21"/>
        <end position="40"/>
    </location>
</feature>
<comment type="subcellular location">
    <subcellularLocation>
        <location evidence="2">Spore core</location>
    </subcellularLocation>
</comment>
<evidence type="ECO:0000256" key="2">
    <source>
        <dbReference type="HAMAP-Rule" id="MF_01505"/>
    </source>
</evidence>